<protein>
    <submittedName>
        <fullName evidence="1">Uncharacterized protein</fullName>
    </submittedName>
</protein>
<comment type="caution">
    <text evidence="1">The sequence shown here is derived from an EMBL/GenBank/DDBJ whole genome shotgun (WGS) entry which is preliminary data.</text>
</comment>
<organism evidence="1">
    <name type="scientific">marine sediment metagenome</name>
    <dbReference type="NCBI Taxonomy" id="412755"/>
    <lineage>
        <taxon>unclassified sequences</taxon>
        <taxon>metagenomes</taxon>
        <taxon>ecological metagenomes</taxon>
    </lineage>
</organism>
<gene>
    <name evidence="1" type="ORF">S01H4_07521</name>
</gene>
<reference evidence="1" key="1">
    <citation type="journal article" date="2014" name="Front. Microbiol.">
        <title>High frequency of phylogenetically diverse reductive dehalogenase-homologous genes in deep subseafloor sedimentary metagenomes.</title>
        <authorList>
            <person name="Kawai M."/>
            <person name="Futagami T."/>
            <person name="Toyoda A."/>
            <person name="Takaki Y."/>
            <person name="Nishi S."/>
            <person name="Hori S."/>
            <person name="Arai W."/>
            <person name="Tsubouchi T."/>
            <person name="Morono Y."/>
            <person name="Uchiyama I."/>
            <person name="Ito T."/>
            <person name="Fujiyama A."/>
            <person name="Inagaki F."/>
            <person name="Takami H."/>
        </authorList>
    </citation>
    <scope>NUCLEOTIDE SEQUENCE</scope>
    <source>
        <strain evidence="1">Expedition CK06-06</strain>
    </source>
</reference>
<evidence type="ECO:0000313" key="1">
    <source>
        <dbReference type="EMBL" id="GAG62362.1"/>
    </source>
</evidence>
<name>X0ZWR5_9ZZZZ</name>
<dbReference type="EMBL" id="BART01002470">
    <property type="protein sequence ID" value="GAG62362.1"/>
    <property type="molecule type" value="Genomic_DNA"/>
</dbReference>
<proteinExistence type="predicted"/>
<accession>X0ZWR5</accession>
<dbReference type="AlphaFoldDB" id="X0ZWR5"/>
<sequence>MKKSSHPLQPFEIVVKNNTFDKTYNKELFKKEGYRKILRESVQSSETGLVRADLIAFDFFCITREKDQKKYYSI</sequence>